<dbReference type="RefSeq" id="XP_001305548.1">
    <property type="nucleotide sequence ID" value="XM_001305547.1"/>
</dbReference>
<proteinExistence type="predicted"/>
<dbReference type="PANTHER" id="PTHR46093:SF18">
    <property type="entry name" value="FIBRONECTIN TYPE-III DOMAIN-CONTAINING PROTEIN"/>
    <property type="match status" value="1"/>
</dbReference>
<dbReference type="eggNOG" id="KOG0379">
    <property type="taxonomic scope" value="Eukaryota"/>
</dbReference>
<keyword evidence="4" id="KW-1185">Reference proteome</keyword>
<dbReference type="SMR" id="A2FR29"/>
<dbReference type="InterPro" id="IPR006652">
    <property type="entry name" value="Kelch_1"/>
</dbReference>
<dbReference type="STRING" id="5722.A2FR29"/>
<dbReference type="InParanoid" id="A2FR29"/>
<evidence type="ECO:0000256" key="2">
    <source>
        <dbReference type="ARBA" id="ARBA00022737"/>
    </source>
</evidence>
<reference evidence="3" key="2">
    <citation type="journal article" date="2007" name="Science">
        <title>Draft genome sequence of the sexually transmitted pathogen Trichomonas vaginalis.</title>
        <authorList>
            <person name="Carlton J.M."/>
            <person name="Hirt R.P."/>
            <person name="Silva J.C."/>
            <person name="Delcher A.L."/>
            <person name="Schatz M."/>
            <person name="Zhao Q."/>
            <person name="Wortman J.R."/>
            <person name="Bidwell S.L."/>
            <person name="Alsmark U.C.M."/>
            <person name="Besteiro S."/>
            <person name="Sicheritz-Ponten T."/>
            <person name="Noel C.J."/>
            <person name="Dacks J.B."/>
            <person name="Foster P.G."/>
            <person name="Simillion C."/>
            <person name="Van de Peer Y."/>
            <person name="Miranda-Saavedra D."/>
            <person name="Barton G.J."/>
            <person name="Westrop G.D."/>
            <person name="Mueller S."/>
            <person name="Dessi D."/>
            <person name="Fiori P.L."/>
            <person name="Ren Q."/>
            <person name="Paulsen I."/>
            <person name="Zhang H."/>
            <person name="Bastida-Corcuera F.D."/>
            <person name="Simoes-Barbosa A."/>
            <person name="Brown M.T."/>
            <person name="Hayes R.D."/>
            <person name="Mukherjee M."/>
            <person name="Okumura C.Y."/>
            <person name="Schneider R."/>
            <person name="Smith A.J."/>
            <person name="Vanacova S."/>
            <person name="Villalvazo M."/>
            <person name="Haas B.J."/>
            <person name="Pertea M."/>
            <person name="Feldblyum T.V."/>
            <person name="Utterback T.R."/>
            <person name="Shu C.L."/>
            <person name="Osoegawa K."/>
            <person name="de Jong P.J."/>
            <person name="Hrdy I."/>
            <person name="Horvathova L."/>
            <person name="Zubacova Z."/>
            <person name="Dolezal P."/>
            <person name="Malik S.B."/>
            <person name="Logsdon J.M. Jr."/>
            <person name="Henze K."/>
            <person name="Gupta A."/>
            <person name="Wang C.C."/>
            <person name="Dunne R.L."/>
            <person name="Upcroft J.A."/>
            <person name="Upcroft P."/>
            <person name="White O."/>
            <person name="Salzberg S.L."/>
            <person name="Tang P."/>
            <person name="Chiu C.-H."/>
            <person name="Lee Y.-S."/>
            <person name="Embley T.M."/>
            <person name="Coombs G.H."/>
            <person name="Mottram J.C."/>
            <person name="Tachezy J."/>
            <person name="Fraser-Liggett C.M."/>
            <person name="Johnson P.J."/>
        </authorList>
    </citation>
    <scope>NUCLEOTIDE SEQUENCE [LARGE SCALE GENOMIC DNA]</scope>
    <source>
        <strain evidence="3">G3</strain>
    </source>
</reference>
<keyword evidence="1" id="KW-0880">Kelch repeat</keyword>
<dbReference type="InterPro" id="IPR015915">
    <property type="entry name" value="Kelch-typ_b-propeller"/>
</dbReference>
<dbReference type="Proteomes" id="UP000001542">
    <property type="component" value="Unassembled WGS sequence"/>
</dbReference>
<reference evidence="3" key="1">
    <citation type="submission" date="2006-10" db="EMBL/GenBank/DDBJ databases">
        <authorList>
            <person name="Amadeo P."/>
            <person name="Zhao Q."/>
            <person name="Wortman J."/>
            <person name="Fraser-Liggett C."/>
            <person name="Carlton J."/>
        </authorList>
    </citation>
    <scope>NUCLEOTIDE SEQUENCE</scope>
    <source>
        <strain evidence="3">G3</strain>
    </source>
</reference>
<evidence type="ECO:0000256" key="1">
    <source>
        <dbReference type="ARBA" id="ARBA00022441"/>
    </source>
</evidence>
<organism evidence="3 4">
    <name type="scientific">Trichomonas vaginalis (strain ATCC PRA-98 / G3)</name>
    <dbReference type="NCBI Taxonomy" id="412133"/>
    <lineage>
        <taxon>Eukaryota</taxon>
        <taxon>Metamonada</taxon>
        <taxon>Parabasalia</taxon>
        <taxon>Trichomonadida</taxon>
        <taxon>Trichomonadidae</taxon>
        <taxon>Trichomonas</taxon>
    </lineage>
</organism>
<accession>A2FR29</accession>
<dbReference type="AlphaFoldDB" id="A2FR29"/>
<dbReference type="Pfam" id="PF24681">
    <property type="entry name" value="Kelch_KLHDC2_KLHL20_DRC7"/>
    <property type="match status" value="1"/>
</dbReference>
<protein>
    <submittedName>
        <fullName evidence="3">Kelch motif family protein</fullName>
    </submittedName>
</protein>
<dbReference type="Gene3D" id="2.120.10.80">
    <property type="entry name" value="Kelch-type beta propeller"/>
    <property type="match status" value="1"/>
</dbReference>
<dbReference type="PANTHER" id="PTHR46093">
    <property type="entry name" value="ACYL-COA-BINDING DOMAIN-CONTAINING PROTEIN 5"/>
    <property type="match status" value="1"/>
</dbReference>
<dbReference type="KEGG" id="tva:4750333"/>
<evidence type="ECO:0000313" key="4">
    <source>
        <dbReference type="Proteomes" id="UP000001542"/>
    </source>
</evidence>
<name>A2FR29_TRIV3</name>
<sequence>MGTEQSVSRLDYVPLWDGLEVQPAKLKQKVHKKIPLFKTAYHGVWSFAYPDSVAPEPRVGHAYIYDASTESIVIAYGYGSSQRYLNDIWMLNIATNKWTQIKANLLSPRSYPSGTLVGRQFYVFGGECNSKYYNDLHSINLDTGEVRIVEVPGIQPSPRSSAVFFAIPDALFLWGGSTNGQIHSGVHILRANADGWHRHELMHTGRAAPAYCTHRGCYYIFGSSKGHGIIKFDPHKKSFESLHCTGTEPSHEMSHAAICGVSDYLFVVGGEAESSFMHIYALDLNRNWWFAFHVRPDMESLGPEDGAINKVGLFMLPREHSATLVYHEKTRTLISTLGSKMHNPPPTFHLSIGQALAALHMRSDMYDVLHLSLPKSSLTAEVDAE</sequence>
<dbReference type="VEuPathDB" id="TrichDB:TVAG_421420"/>
<dbReference type="SMART" id="SM00612">
    <property type="entry name" value="Kelch"/>
    <property type="match status" value="2"/>
</dbReference>
<dbReference type="EMBL" id="DS113956">
    <property type="protein sequence ID" value="EAX92618.1"/>
    <property type="molecule type" value="Genomic_DNA"/>
</dbReference>
<keyword evidence="2" id="KW-0677">Repeat</keyword>
<dbReference type="VEuPathDB" id="TrichDB:TVAGG3_0031020"/>
<gene>
    <name evidence="3" type="ORF">TVAG_421420</name>
</gene>
<dbReference type="SUPFAM" id="SSF117281">
    <property type="entry name" value="Kelch motif"/>
    <property type="match status" value="1"/>
</dbReference>
<dbReference type="OrthoDB" id="45365at2759"/>
<evidence type="ECO:0000313" key="3">
    <source>
        <dbReference type="EMBL" id="EAX92618.1"/>
    </source>
</evidence>